<protein>
    <submittedName>
        <fullName evidence="2">Uncharacterized protein</fullName>
    </submittedName>
</protein>
<dbReference type="Proteomes" id="UP001472677">
    <property type="component" value="Unassembled WGS sequence"/>
</dbReference>
<accession>A0ABR2GBC1</accession>
<sequence length="74" mass="8178">MGARESRPGSNPSQNKAGFSSGFTMVSVAPMRLITCNNEEPESDAATGFDLKKWKLKESGNNIRMMKKQLLTKE</sequence>
<organism evidence="2 3">
    <name type="scientific">Hibiscus sabdariffa</name>
    <name type="common">roselle</name>
    <dbReference type="NCBI Taxonomy" id="183260"/>
    <lineage>
        <taxon>Eukaryota</taxon>
        <taxon>Viridiplantae</taxon>
        <taxon>Streptophyta</taxon>
        <taxon>Embryophyta</taxon>
        <taxon>Tracheophyta</taxon>
        <taxon>Spermatophyta</taxon>
        <taxon>Magnoliopsida</taxon>
        <taxon>eudicotyledons</taxon>
        <taxon>Gunneridae</taxon>
        <taxon>Pentapetalae</taxon>
        <taxon>rosids</taxon>
        <taxon>malvids</taxon>
        <taxon>Malvales</taxon>
        <taxon>Malvaceae</taxon>
        <taxon>Malvoideae</taxon>
        <taxon>Hibiscus</taxon>
    </lineage>
</organism>
<feature type="compositionally biased region" description="Polar residues" evidence="1">
    <location>
        <begin position="8"/>
        <end position="22"/>
    </location>
</feature>
<reference evidence="2 3" key="1">
    <citation type="journal article" date="2024" name="G3 (Bethesda)">
        <title>Genome assembly of Hibiscus sabdariffa L. provides insights into metabolisms of medicinal natural products.</title>
        <authorList>
            <person name="Kim T."/>
        </authorList>
    </citation>
    <scope>NUCLEOTIDE SEQUENCE [LARGE SCALE GENOMIC DNA]</scope>
    <source>
        <strain evidence="2">TK-2024</strain>
        <tissue evidence="2">Old leaves</tissue>
    </source>
</reference>
<evidence type="ECO:0000313" key="3">
    <source>
        <dbReference type="Proteomes" id="UP001472677"/>
    </source>
</evidence>
<feature type="region of interest" description="Disordered" evidence="1">
    <location>
        <begin position="1"/>
        <end position="22"/>
    </location>
</feature>
<dbReference type="EMBL" id="JBBPBM010000001">
    <property type="protein sequence ID" value="KAK8600207.1"/>
    <property type="molecule type" value="Genomic_DNA"/>
</dbReference>
<evidence type="ECO:0000313" key="2">
    <source>
        <dbReference type="EMBL" id="KAK8600207.1"/>
    </source>
</evidence>
<gene>
    <name evidence="2" type="ORF">V6N12_050063</name>
</gene>
<keyword evidence="3" id="KW-1185">Reference proteome</keyword>
<name>A0ABR2GBC1_9ROSI</name>
<evidence type="ECO:0000256" key="1">
    <source>
        <dbReference type="SAM" id="MobiDB-lite"/>
    </source>
</evidence>
<proteinExistence type="predicted"/>
<comment type="caution">
    <text evidence="2">The sequence shown here is derived from an EMBL/GenBank/DDBJ whole genome shotgun (WGS) entry which is preliminary data.</text>
</comment>